<dbReference type="InterPro" id="IPR051068">
    <property type="entry name" value="MFS_Domain-Containing_Protein"/>
</dbReference>
<dbReference type="InterPro" id="IPR036259">
    <property type="entry name" value="MFS_trans_sf"/>
</dbReference>
<organism evidence="7 8">
    <name type="scientific">Steinernema hermaphroditum</name>
    <dbReference type="NCBI Taxonomy" id="289476"/>
    <lineage>
        <taxon>Eukaryota</taxon>
        <taxon>Metazoa</taxon>
        <taxon>Ecdysozoa</taxon>
        <taxon>Nematoda</taxon>
        <taxon>Chromadorea</taxon>
        <taxon>Rhabditida</taxon>
        <taxon>Tylenchina</taxon>
        <taxon>Panagrolaimomorpha</taxon>
        <taxon>Strongyloidoidea</taxon>
        <taxon>Steinernematidae</taxon>
        <taxon>Steinernema</taxon>
    </lineage>
</organism>
<dbReference type="Proteomes" id="UP001175271">
    <property type="component" value="Unassembled WGS sequence"/>
</dbReference>
<feature type="transmembrane region" description="Helical" evidence="6">
    <location>
        <begin position="307"/>
        <end position="327"/>
    </location>
</feature>
<evidence type="ECO:0000256" key="6">
    <source>
        <dbReference type="SAM" id="Phobius"/>
    </source>
</evidence>
<evidence type="ECO:0000256" key="1">
    <source>
        <dbReference type="ARBA" id="ARBA00004127"/>
    </source>
</evidence>
<dbReference type="AlphaFoldDB" id="A0AA39MBX1"/>
<feature type="transmembrane region" description="Helical" evidence="6">
    <location>
        <begin position="363"/>
        <end position="384"/>
    </location>
</feature>
<dbReference type="InterPro" id="IPR011701">
    <property type="entry name" value="MFS"/>
</dbReference>
<dbReference type="GO" id="GO:0012505">
    <property type="term" value="C:endomembrane system"/>
    <property type="evidence" value="ECO:0007669"/>
    <property type="project" value="UniProtKB-SubCell"/>
</dbReference>
<feature type="transmembrane region" description="Helical" evidence="6">
    <location>
        <begin position="404"/>
        <end position="424"/>
    </location>
</feature>
<feature type="transmembrane region" description="Helical" evidence="6">
    <location>
        <begin position="82"/>
        <end position="99"/>
    </location>
</feature>
<dbReference type="GO" id="GO:0005765">
    <property type="term" value="C:lysosomal membrane"/>
    <property type="evidence" value="ECO:0007669"/>
    <property type="project" value="TreeGrafter"/>
</dbReference>
<protein>
    <recommendedName>
        <fullName evidence="9">Major facilitator superfamily (MFS) profile domain-containing protein</fullName>
    </recommendedName>
</protein>
<gene>
    <name evidence="7" type="ORF">QR680_010645</name>
</gene>
<comment type="caution">
    <text evidence="7">The sequence shown here is derived from an EMBL/GenBank/DDBJ whole genome shotgun (WGS) entry which is preliminary data.</text>
</comment>
<dbReference type="Pfam" id="PF07690">
    <property type="entry name" value="MFS_1"/>
    <property type="match status" value="1"/>
</dbReference>
<evidence type="ECO:0000256" key="4">
    <source>
        <dbReference type="ARBA" id="ARBA00022989"/>
    </source>
</evidence>
<evidence type="ECO:0000313" key="7">
    <source>
        <dbReference type="EMBL" id="KAK0428163.1"/>
    </source>
</evidence>
<evidence type="ECO:0008006" key="9">
    <source>
        <dbReference type="Google" id="ProtNLM"/>
    </source>
</evidence>
<dbReference type="GO" id="GO:0022857">
    <property type="term" value="F:transmembrane transporter activity"/>
    <property type="evidence" value="ECO:0007669"/>
    <property type="project" value="InterPro"/>
</dbReference>
<keyword evidence="2" id="KW-0813">Transport</keyword>
<dbReference type="PANTHER" id="PTHR23510:SF3">
    <property type="entry name" value="MAJOR FACILITATOR SUPERFAMILY DOMAIN-CONTAINING PROTEIN 8"/>
    <property type="match status" value="1"/>
</dbReference>
<feature type="transmembrane region" description="Helical" evidence="6">
    <location>
        <begin position="143"/>
        <end position="165"/>
    </location>
</feature>
<keyword evidence="4 6" id="KW-1133">Transmembrane helix</keyword>
<feature type="transmembrane region" description="Helical" evidence="6">
    <location>
        <begin position="111"/>
        <end position="131"/>
    </location>
</feature>
<accession>A0AA39MBX1</accession>
<reference evidence="7" key="1">
    <citation type="submission" date="2023-06" db="EMBL/GenBank/DDBJ databases">
        <title>Genomic analysis of the entomopathogenic nematode Steinernema hermaphroditum.</title>
        <authorList>
            <person name="Schwarz E.M."/>
            <person name="Heppert J.K."/>
            <person name="Baniya A."/>
            <person name="Schwartz H.T."/>
            <person name="Tan C.-H."/>
            <person name="Antoshechkin I."/>
            <person name="Sternberg P.W."/>
            <person name="Goodrich-Blair H."/>
            <person name="Dillman A.R."/>
        </authorList>
    </citation>
    <scope>NUCLEOTIDE SEQUENCE</scope>
    <source>
        <strain evidence="7">PS9179</strain>
        <tissue evidence="7">Whole animal</tissue>
    </source>
</reference>
<dbReference type="CDD" id="cd17326">
    <property type="entry name" value="MFS_MFSD8"/>
    <property type="match status" value="1"/>
</dbReference>
<feature type="transmembrane region" description="Helical" evidence="6">
    <location>
        <begin position="49"/>
        <end position="70"/>
    </location>
</feature>
<evidence type="ECO:0000256" key="2">
    <source>
        <dbReference type="ARBA" id="ARBA00022448"/>
    </source>
</evidence>
<feature type="transmembrane region" description="Helical" evidence="6">
    <location>
        <begin position="185"/>
        <end position="206"/>
    </location>
</feature>
<feature type="transmembrane region" description="Helical" evidence="6">
    <location>
        <begin position="12"/>
        <end position="37"/>
    </location>
</feature>
<proteinExistence type="predicted"/>
<feature type="transmembrane region" description="Helical" evidence="6">
    <location>
        <begin position="430"/>
        <end position="450"/>
    </location>
</feature>
<dbReference type="PANTHER" id="PTHR23510">
    <property type="entry name" value="INNER MEMBRANE TRANSPORT PROTEIN YAJR"/>
    <property type="match status" value="1"/>
</dbReference>
<keyword evidence="3 6" id="KW-0812">Transmembrane</keyword>
<dbReference type="Gene3D" id="1.20.1250.20">
    <property type="entry name" value="MFS general substrate transporter like domains"/>
    <property type="match status" value="1"/>
</dbReference>
<keyword evidence="8" id="KW-1185">Reference proteome</keyword>
<evidence type="ECO:0000256" key="3">
    <source>
        <dbReference type="ARBA" id="ARBA00022692"/>
    </source>
</evidence>
<feature type="transmembrane region" description="Helical" evidence="6">
    <location>
        <begin position="277"/>
        <end position="295"/>
    </location>
</feature>
<feature type="transmembrane region" description="Helical" evidence="6">
    <location>
        <begin position="246"/>
        <end position="265"/>
    </location>
</feature>
<dbReference type="SUPFAM" id="SSF103473">
    <property type="entry name" value="MFS general substrate transporter"/>
    <property type="match status" value="1"/>
</dbReference>
<dbReference type="EMBL" id="JAUCMV010000001">
    <property type="protein sequence ID" value="KAK0428163.1"/>
    <property type="molecule type" value="Genomic_DNA"/>
</dbReference>
<evidence type="ECO:0000313" key="8">
    <source>
        <dbReference type="Proteomes" id="UP001175271"/>
    </source>
</evidence>
<evidence type="ECO:0000256" key="5">
    <source>
        <dbReference type="ARBA" id="ARBA00023136"/>
    </source>
</evidence>
<name>A0AA39MBX1_9BILA</name>
<sequence>MPSVVPKTDWRSLYVSSFLPFCASVEFSILFTNLWPYLKTIDEEATEEFLSYIVAGCSVAQCLASPLLGYVSNKIRQVRLPVARGLSSMFLGNLIYLSSEVLPYNRRYSVLLARFLTGVGSANLALLHTYASTCSHPNDLARANSLITGGLVTGAVAGPLLQLLFNRLSHPGVRLFSNWRLNIYTASSYAGCVMNVLCLLCLYRIFEEHRVGIEKNDESNNVKVKVPQYNRIAVLICNLSKFVQQFIYTSIEVVLSPLAMTVFAFTKEETVEKGALAHGFMAGLNVLVFFVFFGFKLDKVVRYRIGTIAGLSLYTGFLFITYPWAFLPGNITTYHTNNATENLTGCNVDKLQWCSTTPAISPWVFYIAFIVCVGLGYPTIDICLNTVHARVLGPRRQGTMQGILFLTAGIGRILASLSIGWLYASHGPATIWLLQMIMGAVVLSLWTVFYNHMRQLSVPSSLNATELSETESERSK</sequence>
<comment type="subcellular location">
    <subcellularLocation>
        <location evidence="1">Endomembrane system</location>
        <topology evidence="1">Multi-pass membrane protein</topology>
    </subcellularLocation>
</comment>
<keyword evidence="5 6" id="KW-0472">Membrane</keyword>